<dbReference type="RefSeq" id="WP_133995605.1">
    <property type="nucleotide sequence ID" value="NZ_SODV01000002.1"/>
</dbReference>
<dbReference type="EMBL" id="SODV01000002">
    <property type="protein sequence ID" value="TDW95858.1"/>
    <property type="molecule type" value="Genomic_DNA"/>
</dbReference>
<dbReference type="Proteomes" id="UP000294498">
    <property type="component" value="Unassembled WGS sequence"/>
</dbReference>
<dbReference type="OrthoDB" id="667031at2"/>
<sequence>MDQKLPTIKEIAKRLNISVSTVSRALHNHPRIGLRTKMQVQKLAEELHYEPNTLAISFKQKKWFTIGVILPELNEQFFSQAISGIEDVATAQNYTVLIGQSHDSMERERMLVEAFRKHRVDGIVLSMAKNTDDYQHLEVLDKYNIPLVYFDRIPKGGQALSVSSNIRSGAEQAVRYLLEKGHKRIALLKGPDSLIASAQRQEGYTSALKQHGLQLDPDLIKEIDLSPEGTRAALTQLLALPQRPTAILCFNDYVCFDAIQAARQAKIRINKDISFVSFANLPICNFLDVPPLASVEQHPYRQGQLAAEMLLDIVEKRKTITDIKPVILDTELRIF</sequence>
<dbReference type="CDD" id="cd06267">
    <property type="entry name" value="PBP1_LacI_sugar_binding-like"/>
    <property type="match status" value="1"/>
</dbReference>
<keyword evidence="6" id="KW-1185">Reference proteome</keyword>
<dbReference type="Pfam" id="PF00356">
    <property type="entry name" value="LacI"/>
    <property type="match status" value="1"/>
</dbReference>
<dbReference type="GO" id="GO:0000976">
    <property type="term" value="F:transcription cis-regulatory region binding"/>
    <property type="evidence" value="ECO:0007669"/>
    <property type="project" value="TreeGrafter"/>
</dbReference>
<dbReference type="InterPro" id="IPR000843">
    <property type="entry name" value="HTH_LacI"/>
</dbReference>
<organism evidence="5 6">
    <name type="scientific">Dinghuibacter silviterrae</name>
    <dbReference type="NCBI Taxonomy" id="1539049"/>
    <lineage>
        <taxon>Bacteria</taxon>
        <taxon>Pseudomonadati</taxon>
        <taxon>Bacteroidota</taxon>
        <taxon>Chitinophagia</taxon>
        <taxon>Chitinophagales</taxon>
        <taxon>Chitinophagaceae</taxon>
        <taxon>Dinghuibacter</taxon>
    </lineage>
</organism>
<protein>
    <submittedName>
        <fullName evidence="5">LacI family transcriptional regulator</fullName>
    </submittedName>
</protein>
<evidence type="ECO:0000256" key="1">
    <source>
        <dbReference type="ARBA" id="ARBA00023015"/>
    </source>
</evidence>
<accession>A0A4R8DEZ9</accession>
<comment type="caution">
    <text evidence="5">The sequence shown here is derived from an EMBL/GenBank/DDBJ whole genome shotgun (WGS) entry which is preliminary data.</text>
</comment>
<reference evidence="5 6" key="1">
    <citation type="submission" date="2019-03" db="EMBL/GenBank/DDBJ databases">
        <title>Genomic Encyclopedia of Type Strains, Phase IV (KMG-IV): sequencing the most valuable type-strain genomes for metagenomic binning, comparative biology and taxonomic classification.</title>
        <authorList>
            <person name="Goeker M."/>
        </authorList>
    </citation>
    <scope>NUCLEOTIDE SEQUENCE [LARGE SCALE GENOMIC DNA]</scope>
    <source>
        <strain evidence="5 6">DSM 100059</strain>
    </source>
</reference>
<proteinExistence type="predicted"/>
<evidence type="ECO:0000313" key="5">
    <source>
        <dbReference type="EMBL" id="TDW95858.1"/>
    </source>
</evidence>
<dbReference type="CDD" id="cd01392">
    <property type="entry name" value="HTH_LacI"/>
    <property type="match status" value="1"/>
</dbReference>
<keyword evidence="3" id="KW-0804">Transcription</keyword>
<dbReference type="InterPro" id="IPR010982">
    <property type="entry name" value="Lambda_DNA-bd_dom_sf"/>
</dbReference>
<dbReference type="SMART" id="SM00354">
    <property type="entry name" value="HTH_LACI"/>
    <property type="match status" value="1"/>
</dbReference>
<keyword evidence="2" id="KW-0238">DNA-binding</keyword>
<dbReference type="PROSITE" id="PS50932">
    <property type="entry name" value="HTH_LACI_2"/>
    <property type="match status" value="1"/>
</dbReference>
<evidence type="ECO:0000256" key="3">
    <source>
        <dbReference type="ARBA" id="ARBA00023163"/>
    </source>
</evidence>
<dbReference type="SUPFAM" id="SSF53822">
    <property type="entry name" value="Periplasmic binding protein-like I"/>
    <property type="match status" value="1"/>
</dbReference>
<dbReference type="SUPFAM" id="SSF47413">
    <property type="entry name" value="lambda repressor-like DNA-binding domains"/>
    <property type="match status" value="1"/>
</dbReference>
<evidence type="ECO:0000259" key="4">
    <source>
        <dbReference type="PROSITE" id="PS50932"/>
    </source>
</evidence>
<dbReference type="Pfam" id="PF00532">
    <property type="entry name" value="Peripla_BP_1"/>
    <property type="match status" value="1"/>
</dbReference>
<evidence type="ECO:0000313" key="6">
    <source>
        <dbReference type="Proteomes" id="UP000294498"/>
    </source>
</evidence>
<keyword evidence="1" id="KW-0805">Transcription regulation</keyword>
<dbReference type="InterPro" id="IPR001761">
    <property type="entry name" value="Peripla_BP/Lac1_sug-bd_dom"/>
</dbReference>
<evidence type="ECO:0000256" key="2">
    <source>
        <dbReference type="ARBA" id="ARBA00023125"/>
    </source>
</evidence>
<dbReference type="PANTHER" id="PTHR30146">
    <property type="entry name" value="LACI-RELATED TRANSCRIPTIONAL REPRESSOR"/>
    <property type="match status" value="1"/>
</dbReference>
<dbReference type="Gene3D" id="3.40.50.2300">
    <property type="match status" value="2"/>
</dbReference>
<dbReference type="GO" id="GO:0003700">
    <property type="term" value="F:DNA-binding transcription factor activity"/>
    <property type="evidence" value="ECO:0007669"/>
    <property type="project" value="TreeGrafter"/>
</dbReference>
<dbReference type="Gene3D" id="1.10.260.40">
    <property type="entry name" value="lambda repressor-like DNA-binding domains"/>
    <property type="match status" value="1"/>
</dbReference>
<name>A0A4R8DEZ9_9BACT</name>
<dbReference type="AlphaFoldDB" id="A0A4R8DEZ9"/>
<dbReference type="PANTHER" id="PTHR30146:SF109">
    <property type="entry name" value="HTH-TYPE TRANSCRIPTIONAL REGULATOR GALS"/>
    <property type="match status" value="1"/>
</dbReference>
<dbReference type="InterPro" id="IPR028082">
    <property type="entry name" value="Peripla_BP_I"/>
</dbReference>
<feature type="domain" description="HTH lacI-type" evidence="4">
    <location>
        <begin position="6"/>
        <end position="60"/>
    </location>
</feature>
<gene>
    <name evidence="5" type="ORF">EDB95_3678</name>
</gene>